<comment type="similarity">
    <text evidence="4 19">Belongs to the MurCDEF family.</text>
</comment>
<organism evidence="23 24">
    <name type="scientific">Candidatus Coproplasma stercoripullorum</name>
    <dbReference type="NCBI Taxonomy" id="2840751"/>
    <lineage>
        <taxon>Bacteria</taxon>
        <taxon>Bacillati</taxon>
        <taxon>Bacillota</taxon>
        <taxon>Clostridia</taxon>
        <taxon>Eubacteriales</taxon>
        <taxon>Candidatus Coproplasma</taxon>
    </lineage>
</organism>
<evidence type="ECO:0000256" key="9">
    <source>
        <dbReference type="ARBA" id="ARBA00022618"/>
    </source>
</evidence>
<evidence type="ECO:0000256" key="5">
    <source>
        <dbReference type="ARBA" id="ARBA00012212"/>
    </source>
</evidence>
<feature type="binding site" evidence="19">
    <location>
        <begin position="115"/>
        <end position="121"/>
    </location>
    <ligand>
        <name>ATP</name>
        <dbReference type="ChEBI" id="CHEBI:30616"/>
    </ligand>
</feature>
<keyword evidence="14 19" id="KW-0131">Cell cycle</keyword>
<comment type="catalytic activity">
    <reaction evidence="18 19 20">
        <text>UDP-N-acetyl-alpha-D-muramoyl-L-alanine + D-glutamate + ATP = UDP-N-acetyl-alpha-D-muramoyl-L-alanyl-D-glutamate + ADP + phosphate + H(+)</text>
        <dbReference type="Rhea" id="RHEA:16429"/>
        <dbReference type="ChEBI" id="CHEBI:15378"/>
        <dbReference type="ChEBI" id="CHEBI:29986"/>
        <dbReference type="ChEBI" id="CHEBI:30616"/>
        <dbReference type="ChEBI" id="CHEBI:43474"/>
        <dbReference type="ChEBI" id="CHEBI:83898"/>
        <dbReference type="ChEBI" id="CHEBI:83900"/>
        <dbReference type="ChEBI" id="CHEBI:456216"/>
        <dbReference type="EC" id="6.3.2.9"/>
    </reaction>
</comment>
<evidence type="ECO:0000256" key="15">
    <source>
        <dbReference type="ARBA" id="ARBA00023316"/>
    </source>
</evidence>
<feature type="domain" description="Mur ligase central" evidence="22">
    <location>
        <begin position="113"/>
        <end position="286"/>
    </location>
</feature>
<dbReference type="Proteomes" id="UP000824179">
    <property type="component" value="Unassembled WGS sequence"/>
</dbReference>
<keyword evidence="13 19" id="KW-0573">Peptidoglycan synthesis</keyword>
<dbReference type="PANTHER" id="PTHR43692:SF1">
    <property type="entry name" value="UDP-N-ACETYLMURAMOYLALANINE--D-GLUTAMATE LIGASE"/>
    <property type="match status" value="1"/>
</dbReference>
<evidence type="ECO:0000256" key="8">
    <source>
        <dbReference type="ARBA" id="ARBA00022598"/>
    </source>
</evidence>
<evidence type="ECO:0000256" key="17">
    <source>
        <dbReference type="ARBA" id="ARBA00032324"/>
    </source>
</evidence>
<evidence type="ECO:0000256" key="7">
    <source>
        <dbReference type="ARBA" id="ARBA00022490"/>
    </source>
</evidence>
<dbReference type="Gene3D" id="3.90.190.20">
    <property type="entry name" value="Mur ligase, C-terminal domain"/>
    <property type="match status" value="1"/>
</dbReference>
<evidence type="ECO:0000256" key="18">
    <source>
        <dbReference type="ARBA" id="ARBA00047632"/>
    </source>
</evidence>
<dbReference type="GO" id="GO:0008360">
    <property type="term" value="P:regulation of cell shape"/>
    <property type="evidence" value="ECO:0007669"/>
    <property type="project" value="UniProtKB-KW"/>
</dbReference>
<dbReference type="InterPro" id="IPR036615">
    <property type="entry name" value="Mur_ligase_C_dom_sf"/>
</dbReference>
<evidence type="ECO:0000256" key="11">
    <source>
        <dbReference type="ARBA" id="ARBA00022840"/>
    </source>
</evidence>
<dbReference type="EMBL" id="DVHB01000049">
    <property type="protein sequence ID" value="HIR39261.1"/>
    <property type="molecule type" value="Genomic_DNA"/>
</dbReference>
<dbReference type="HAMAP" id="MF_00639">
    <property type="entry name" value="MurD"/>
    <property type="match status" value="1"/>
</dbReference>
<dbReference type="GO" id="GO:0005524">
    <property type="term" value="F:ATP binding"/>
    <property type="evidence" value="ECO:0007669"/>
    <property type="project" value="UniProtKB-UniRule"/>
</dbReference>
<comment type="function">
    <text evidence="1 19 20">Cell wall formation. Catalyzes the addition of glutamate to the nucleotide precursor UDP-N-acetylmuramoyl-L-alanine (UMA).</text>
</comment>
<keyword evidence="9 19" id="KW-0132">Cell division</keyword>
<evidence type="ECO:0000256" key="10">
    <source>
        <dbReference type="ARBA" id="ARBA00022741"/>
    </source>
</evidence>
<dbReference type="Pfam" id="PF02875">
    <property type="entry name" value="Mur_ligase_C"/>
    <property type="match status" value="1"/>
</dbReference>
<dbReference type="GO" id="GO:0005737">
    <property type="term" value="C:cytoplasm"/>
    <property type="evidence" value="ECO:0007669"/>
    <property type="project" value="UniProtKB-SubCell"/>
</dbReference>
<evidence type="ECO:0000256" key="19">
    <source>
        <dbReference type="HAMAP-Rule" id="MF_00639"/>
    </source>
</evidence>
<evidence type="ECO:0000256" key="1">
    <source>
        <dbReference type="ARBA" id="ARBA00002734"/>
    </source>
</evidence>
<dbReference type="PROSITE" id="PS01011">
    <property type="entry name" value="FOLYLPOLYGLU_SYNT_1"/>
    <property type="match status" value="1"/>
</dbReference>
<evidence type="ECO:0000256" key="14">
    <source>
        <dbReference type="ARBA" id="ARBA00023306"/>
    </source>
</evidence>
<accession>A0A9D1AGE4</accession>
<comment type="caution">
    <text evidence="23">The sequence shown here is derived from an EMBL/GenBank/DDBJ whole genome shotgun (WGS) entry which is preliminary data.</text>
</comment>
<name>A0A9D1AGE4_9FIRM</name>
<gene>
    <name evidence="19 23" type="primary">murD</name>
    <name evidence="23" type="ORF">IAB90_02660</name>
</gene>
<dbReference type="Pfam" id="PF08245">
    <property type="entry name" value="Mur_ligase_M"/>
    <property type="match status" value="1"/>
</dbReference>
<dbReference type="InterPro" id="IPR013221">
    <property type="entry name" value="Mur_ligase_cen"/>
</dbReference>
<dbReference type="EC" id="6.3.2.9" evidence="5 19"/>
<dbReference type="InterPro" id="IPR004101">
    <property type="entry name" value="Mur_ligase_C"/>
</dbReference>
<evidence type="ECO:0000256" key="13">
    <source>
        <dbReference type="ARBA" id="ARBA00022984"/>
    </source>
</evidence>
<comment type="pathway">
    <text evidence="3 19 20">Cell wall biogenesis; peptidoglycan biosynthesis.</text>
</comment>
<comment type="subcellular location">
    <subcellularLocation>
        <location evidence="2 19 20">Cytoplasm</location>
    </subcellularLocation>
</comment>
<evidence type="ECO:0000256" key="12">
    <source>
        <dbReference type="ARBA" id="ARBA00022960"/>
    </source>
</evidence>
<dbReference type="GO" id="GO:0071555">
    <property type="term" value="P:cell wall organization"/>
    <property type="evidence" value="ECO:0007669"/>
    <property type="project" value="UniProtKB-KW"/>
</dbReference>
<dbReference type="GO" id="GO:0009252">
    <property type="term" value="P:peptidoglycan biosynthetic process"/>
    <property type="evidence" value="ECO:0007669"/>
    <property type="project" value="UniProtKB-UniRule"/>
</dbReference>
<evidence type="ECO:0000259" key="22">
    <source>
        <dbReference type="Pfam" id="PF08245"/>
    </source>
</evidence>
<evidence type="ECO:0000313" key="23">
    <source>
        <dbReference type="EMBL" id="HIR39261.1"/>
    </source>
</evidence>
<evidence type="ECO:0000256" key="6">
    <source>
        <dbReference type="ARBA" id="ARBA00015655"/>
    </source>
</evidence>
<dbReference type="InterPro" id="IPR005762">
    <property type="entry name" value="MurD"/>
</dbReference>
<dbReference type="InterPro" id="IPR018109">
    <property type="entry name" value="Folylpolyglutamate_synth_CS"/>
</dbReference>
<evidence type="ECO:0000313" key="24">
    <source>
        <dbReference type="Proteomes" id="UP000824179"/>
    </source>
</evidence>
<evidence type="ECO:0000256" key="20">
    <source>
        <dbReference type="RuleBase" id="RU003664"/>
    </source>
</evidence>
<evidence type="ECO:0000256" key="2">
    <source>
        <dbReference type="ARBA" id="ARBA00004496"/>
    </source>
</evidence>
<evidence type="ECO:0000259" key="21">
    <source>
        <dbReference type="Pfam" id="PF02875"/>
    </source>
</evidence>
<dbReference type="InterPro" id="IPR036565">
    <property type="entry name" value="Mur-like_cat_sf"/>
</dbReference>
<keyword evidence="7 19" id="KW-0963">Cytoplasm</keyword>
<dbReference type="GO" id="GO:0051301">
    <property type="term" value="P:cell division"/>
    <property type="evidence" value="ECO:0007669"/>
    <property type="project" value="UniProtKB-KW"/>
</dbReference>
<dbReference type="GO" id="GO:0008764">
    <property type="term" value="F:UDP-N-acetylmuramoylalanine-D-glutamate ligase activity"/>
    <property type="evidence" value="ECO:0007669"/>
    <property type="project" value="UniProtKB-UniRule"/>
</dbReference>
<sequence length="450" mass="49189">MYFKNQKFLVAGMSKSGESSARFLLRRGAEVYLYDDVVSDKISALMTELTLLGAHPVDADGLERAVSLCDILVLSPGIPIDNSLPVSFRRQGKCILGEEELGALFLRATAVAVTGTNGKTTTVSMIDGILKAAGKNSVMCGNIGNPLVGEVEKLDFDDFAVIEISSFQLETLSSLRPHVAVITNITEDHLNRHYNMENYIFLKSKILRNLRGSEYAVLNADDKIVGAFAEKIRSRVIFFSMKPRSDGVWCENGAVYCEGVRIFSVTDMQASGTHNVYNALAAIAAAEALGLDVKEAARAVCSFKGVRHRIETVCERDGKTYIDDSKGTNVDAAIKAVDCMRRETVMLLGGKDKGYEYYPLFKKIKESRVVHTVLYGENRFRLLSAAQEAGYSSFSLCTDFEMAVKLADHTAKSGQNVLLSPASSSFDEFSGYEERGDAFARMVKGGNEGA</sequence>
<dbReference type="AlphaFoldDB" id="A0A9D1AGE4"/>
<keyword evidence="10 19" id="KW-0547">Nucleotide-binding</keyword>
<evidence type="ECO:0000256" key="16">
    <source>
        <dbReference type="ARBA" id="ARBA00030398"/>
    </source>
</evidence>
<dbReference type="Gene3D" id="3.40.50.720">
    <property type="entry name" value="NAD(P)-binding Rossmann-like Domain"/>
    <property type="match status" value="1"/>
</dbReference>
<evidence type="ECO:0000256" key="3">
    <source>
        <dbReference type="ARBA" id="ARBA00004752"/>
    </source>
</evidence>
<keyword evidence="15 19" id="KW-0961">Cell wall biogenesis/degradation</keyword>
<dbReference type="SUPFAM" id="SSF51984">
    <property type="entry name" value="MurCD N-terminal domain"/>
    <property type="match status" value="1"/>
</dbReference>
<reference evidence="23" key="2">
    <citation type="journal article" date="2021" name="PeerJ">
        <title>Extensive microbial diversity within the chicken gut microbiome revealed by metagenomics and culture.</title>
        <authorList>
            <person name="Gilroy R."/>
            <person name="Ravi A."/>
            <person name="Getino M."/>
            <person name="Pursley I."/>
            <person name="Horton D.L."/>
            <person name="Alikhan N.F."/>
            <person name="Baker D."/>
            <person name="Gharbi K."/>
            <person name="Hall N."/>
            <person name="Watson M."/>
            <person name="Adriaenssens E.M."/>
            <person name="Foster-Nyarko E."/>
            <person name="Jarju S."/>
            <person name="Secka A."/>
            <person name="Antonio M."/>
            <person name="Oren A."/>
            <person name="Chaudhuri R.R."/>
            <person name="La Ragione R."/>
            <person name="Hildebrand F."/>
            <person name="Pallen M.J."/>
        </authorList>
    </citation>
    <scope>NUCLEOTIDE SEQUENCE</scope>
    <source>
        <strain evidence="23">ChiW25-3613</strain>
    </source>
</reference>
<dbReference type="GO" id="GO:0004326">
    <property type="term" value="F:tetrahydrofolylpolyglutamate synthase activity"/>
    <property type="evidence" value="ECO:0007669"/>
    <property type="project" value="InterPro"/>
</dbReference>
<keyword evidence="8 19" id="KW-0436">Ligase</keyword>
<reference evidence="23" key="1">
    <citation type="submission" date="2020-10" db="EMBL/GenBank/DDBJ databases">
        <authorList>
            <person name="Gilroy R."/>
        </authorList>
    </citation>
    <scope>NUCLEOTIDE SEQUENCE</scope>
    <source>
        <strain evidence="23">ChiW25-3613</strain>
    </source>
</reference>
<keyword evidence="12 19" id="KW-0133">Cell shape</keyword>
<dbReference type="SUPFAM" id="SSF53244">
    <property type="entry name" value="MurD-like peptide ligases, peptide-binding domain"/>
    <property type="match status" value="1"/>
</dbReference>
<keyword evidence="11 19" id="KW-0067">ATP-binding</keyword>
<proteinExistence type="inferred from homology"/>
<evidence type="ECO:0000256" key="4">
    <source>
        <dbReference type="ARBA" id="ARBA00010416"/>
    </source>
</evidence>
<feature type="domain" description="Mur ligase C-terminal" evidence="21">
    <location>
        <begin position="308"/>
        <end position="422"/>
    </location>
</feature>
<dbReference type="PANTHER" id="PTHR43692">
    <property type="entry name" value="UDP-N-ACETYLMURAMOYLALANINE--D-GLUTAMATE LIGASE"/>
    <property type="match status" value="1"/>
</dbReference>
<dbReference type="Gene3D" id="3.40.1190.10">
    <property type="entry name" value="Mur-like, catalytic domain"/>
    <property type="match status" value="1"/>
</dbReference>
<dbReference type="NCBIfam" id="TIGR01087">
    <property type="entry name" value="murD"/>
    <property type="match status" value="1"/>
</dbReference>
<dbReference type="SUPFAM" id="SSF53623">
    <property type="entry name" value="MurD-like peptide ligases, catalytic domain"/>
    <property type="match status" value="1"/>
</dbReference>
<protein>
    <recommendedName>
        <fullName evidence="6 19">UDP-N-acetylmuramoylalanine--D-glutamate ligase</fullName>
        <ecNumber evidence="5 19">6.3.2.9</ecNumber>
    </recommendedName>
    <alternativeName>
        <fullName evidence="17 19">D-glutamic acid-adding enzyme</fullName>
    </alternativeName>
    <alternativeName>
        <fullName evidence="16 19">UDP-N-acetylmuramoyl-L-alanyl-D-glutamate synthetase</fullName>
    </alternativeName>
</protein>